<keyword evidence="1" id="KW-0808">Transferase</keyword>
<gene>
    <name evidence="4" type="ORF">QOZ84_09600</name>
</gene>
<dbReference type="Proteomes" id="UP001301012">
    <property type="component" value="Unassembled WGS sequence"/>
</dbReference>
<evidence type="ECO:0000259" key="3">
    <source>
        <dbReference type="Pfam" id="PF02709"/>
    </source>
</evidence>
<feature type="domain" description="Galactosyltransferase C-terminal" evidence="3">
    <location>
        <begin position="141"/>
        <end position="189"/>
    </location>
</feature>
<dbReference type="GO" id="GO:0016757">
    <property type="term" value="F:glycosyltransferase activity"/>
    <property type="evidence" value="ECO:0007669"/>
    <property type="project" value="UniProtKB-KW"/>
</dbReference>
<dbReference type="InterPro" id="IPR027791">
    <property type="entry name" value="Galactosyl_T_C"/>
</dbReference>
<feature type="domain" description="Glycosyltransferase 2-like" evidence="2">
    <location>
        <begin position="51"/>
        <end position="139"/>
    </location>
</feature>
<dbReference type="Pfam" id="PF02709">
    <property type="entry name" value="Glyco_transf_7C"/>
    <property type="match status" value="1"/>
</dbReference>
<dbReference type="EMBL" id="JASKYM010000004">
    <property type="protein sequence ID" value="MDK2563803.1"/>
    <property type="molecule type" value="Genomic_DNA"/>
</dbReference>
<keyword evidence="4" id="KW-0328">Glycosyltransferase</keyword>
<dbReference type="InterPro" id="IPR001173">
    <property type="entry name" value="Glyco_trans_2-like"/>
</dbReference>
<dbReference type="SUPFAM" id="SSF53448">
    <property type="entry name" value="Nucleotide-diphospho-sugar transferases"/>
    <property type="match status" value="1"/>
</dbReference>
<keyword evidence="5" id="KW-1185">Reference proteome</keyword>
<protein>
    <submittedName>
        <fullName evidence="4">Galactosyltransferase-related protein</fullName>
    </submittedName>
</protein>
<dbReference type="Pfam" id="PF00535">
    <property type="entry name" value="Glycos_transf_2"/>
    <property type="match status" value="1"/>
</dbReference>
<dbReference type="InterPro" id="IPR029044">
    <property type="entry name" value="Nucleotide-diphossugar_trans"/>
</dbReference>
<dbReference type="Gene3D" id="3.90.550.10">
    <property type="entry name" value="Spore Coat Polysaccharide Biosynthesis Protein SpsA, Chain A"/>
    <property type="match status" value="1"/>
</dbReference>
<organism evidence="4 5">
    <name type="scientific">Romboutsia sedimentorum</name>
    <dbReference type="NCBI Taxonomy" id="1368474"/>
    <lineage>
        <taxon>Bacteria</taxon>
        <taxon>Bacillati</taxon>
        <taxon>Bacillota</taxon>
        <taxon>Clostridia</taxon>
        <taxon>Peptostreptococcales</taxon>
        <taxon>Peptostreptococcaceae</taxon>
        <taxon>Romboutsia</taxon>
    </lineage>
</organism>
<evidence type="ECO:0000259" key="2">
    <source>
        <dbReference type="Pfam" id="PF00535"/>
    </source>
</evidence>
<evidence type="ECO:0000313" key="4">
    <source>
        <dbReference type="EMBL" id="MDK2563803.1"/>
    </source>
</evidence>
<accession>A0ABT7EA47</accession>
<sequence length="240" mass="28326">MFENISILIPYTSDNGLREKNWNWIKNRYELLMPDAEICIGESYKQPYSRSEAINNAAKKATREIFLIVDADIVFDINDLYRCLDMLKTYKWIIPYSKLIKFNRVFTREILSYDSSFDIHSIELSESNSNIFFDSSTNSRYQVIGGICIIRREHFYECGGFDERFRGWGGEDDAFSRVVKYLYKEIGRPLDMTVCHLFHEASPRDIDCHEKNIDLLKTEYAKNKDLLSVIKFIKDFNSYN</sequence>
<reference evidence="4 5" key="1">
    <citation type="submission" date="2023-05" db="EMBL/GenBank/DDBJ databases">
        <title>Rombocin, a short stable natural nisin variant, displays selective antimicrobial activity against Listeria monocytogenes and employs dual mode of action to kill target bacterial strains.</title>
        <authorList>
            <person name="Wambui J."/>
            <person name="Stephan R."/>
            <person name="Kuipers O.P."/>
        </authorList>
    </citation>
    <scope>NUCLEOTIDE SEQUENCE [LARGE SCALE GENOMIC DNA]</scope>
    <source>
        <strain evidence="4 5">RC002</strain>
    </source>
</reference>
<evidence type="ECO:0000313" key="5">
    <source>
        <dbReference type="Proteomes" id="UP001301012"/>
    </source>
</evidence>
<proteinExistence type="predicted"/>
<evidence type="ECO:0000256" key="1">
    <source>
        <dbReference type="ARBA" id="ARBA00022679"/>
    </source>
</evidence>
<comment type="caution">
    <text evidence="4">The sequence shown here is derived from an EMBL/GenBank/DDBJ whole genome shotgun (WGS) entry which is preliminary data.</text>
</comment>
<dbReference type="RefSeq" id="WP_284132744.1">
    <property type="nucleotide sequence ID" value="NZ_JASKYM010000004.1"/>
</dbReference>
<name>A0ABT7EA47_9FIRM</name>